<dbReference type="KEGG" id="amuc:Pan181_38520"/>
<dbReference type="KEGG" id="amuc:Pan181_28320"/>
<keyword evidence="9" id="KW-1185">Reference proteome</keyword>
<evidence type="ECO:0000259" key="3">
    <source>
        <dbReference type="Pfam" id="PF02371"/>
    </source>
</evidence>
<proteinExistence type="predicted"/>
<dbReference type="RefSeq" id="WP_145244891.1">
    <property type="nucleotide sequence ID" value="NZ_CP036278.1"/>
</dbReference>
<dbReference type="KEGG" id="amuc:Pan181_51630"/>
<dbReference type="InterPro" id="IPR003346">
    <property type="entry name" value="Transposase_20"/>
</dbReference>
<dbReference type="InterPro" id="IPR002525">
    <property type="entry name" value="Transp_IS110-like_N"/>
</dbReference>
<dbReference type="EMBL" id="CP036278">
    <property type="protein sequence ID" value="QDU57610.1"/>
    <property type="molecule type" value="Genomic_DNA"/>
</dbReference>
<dbReference type="OrthoDB" id="263899at2"/>
<dbReference type="GO" id="GO:0003677">
    <property type="term" value="F:DNA binding"/>
    <property type="evidence" value="ECO:0007669"/>
    <property type="project" value="InterPro"/>
</dbReference>
<dbReference type="EMBL" id="CP036278">
    <property type="protein sequence ID" value="QDU58922.1"/>
    <property type="molecule type" value="Genomic_DNA"/>
</dbReference>
<feature type="domain" description="Transposase IS110-like N-terminal" evidence="2">
    <location>
        <begin position="10"/>
        <end position="148"/>
    </location>
</feature>
<sequence>MENHLQSTWIGIDVSKYHWDIVVAGQPQMHHWSAGQEGCQQLRQLLVQHQVTHACLEATGGCERMLVDFLREQGIAVSVVNPRQIRDFARAQGQLAKTDRLDALVIARYAVLMQPKETQKPSENEQKLRSLRTRRQQVSDALTREKNRRGTQRDEQVRQSIEEAIDFYQRQLEQLDQQIQQLIKADPQFQERSSLLVTVPGVGTTTAAALLADMPELGTLNRREVARLAGLAPINRDSGTLRGKRMIGGGRAAVRQGLYMATLVATQHNPIIREHYQQLLQRGKAKMTALTACMRKLLLILNAMIKTKTDWKCSKET</sequence>
<dbReference type="KEGG" id="amuc:Pan181_38280"/>
<dbReference type="EMBL" id="CP036278">
    <property type="protein sequence ID" value="QDU53839.1"/>
    <property type="molecule type" value="Genomic_DNA"/>
</dbReference>
<dbReference type="Proteomes" id="UP000315750">
    <property type="component" value="Chromosome"/>
</dbReference>
<name>A0A518AGM6_9BACT</name>
<evidence type="ECO:0000313" key="7">
    <source>
        <dbReference type="EMBL" id="QDU57633.1"/>
    </source>
</evidence>
<accession>A0A518AGM6</accession>
<dbReference type="PANTHER" id="PTHR33055:SF3">
    <property type="entry name" value="PUTATIVE TRANSPOSASE FOR IS117-RELATED"/>
    <property type="match status" value="1"/>
</dbReference>
<evidence type="ECO:0000256" key="1">
    <source>
        <dbReference type="SAM" id="MobiDB-lite"/>
    </source>
</evidence>
<organism evidence="4 9">
    <name type="scientific">Aeoliella mucimassa</name>
    <dbReference type="NCBI Taxonomy" id="2527972"/>
    <lineage>
        <taxon>Bacteria</taxon>
        <taxon>Pseudomonadati</taxon>
        <taxon>Planctomycetota</taxon>
        <taxon>Planctomycetia</taxon>
        <taxon>Pirellulales</taxon>
        <taxon>Lacipirellulaceae</taxon>
        <taxon>Aeoliella</taxon>
    </lineage>
</organism>
<dbReference type="EMBL" id="CP036278">
    <property type="protein sequence ID" value="QDU56622.1"/>
    <property type="molecule type" value="Genomic_DNA"/>
</dbReference>
<feature type="region of interest" description="Disordered" evidence="1">
    <location>
        <begin position="117"/>
        <end position="156"/>
    </location>
</feature>
<dbReference type="GO" id="GO:0006313">
    <property type="term" value="P:DNA transposition"/>
    <property type="evidence" value="ECO:0007669"/>
    <property type="project" value="InterPro"/>
</dbReference>
<evidence type="ECO:0000313" key="4">
    <source>
        <dbReference type="EMBL" id="QDU53839.1"/>
    </source>
</evidence>
<dbReference type="PANTHER" id="PTHR33055">
    <property type="entry name" value="TRANSPOSASE FOR INSERTION SEQUENCE ELEMENT IS1111A"/>
    <property type="match status" value="1"/>
</dbReference>
<dbReference type="KEGG" id="amuc:Pan181_00170"/>
<dbReference type="Pfam" id="PF01548">
    <property type="entry name" value="DEDD_Tnp_IS110"/>
    <property type="match status" value="1"/>
</dbReference>
<reference evidence="4 9" key="1">
    <citation type="submission" date="2019-02" db="EMBL/GenBank/DDBJ databases">
        <title>Deep-cultivation of Planctomycetes and their phenomic and genomic characterization uncovers novel biology.</title>
        <authorList>
            <person name="Wiegand S."/>
            <person name="Jogler M."/>
            <person name="Boedeker C."/>
            <person name="Pinto D."/>
            <person name="Vollmers J."/>
            <person name="Rivas-Marin E."/>
            <person name="Kohn T."/>
            <person name="Peeters S.H."/>
            <person name="Heuer A."/>
            <person name="Rast P."/>
            <person name="Oberbeckmann S."/>
            <person name="Bunk B."/>
            <person name="Jeske O."/>
            <person name="Meyerdierks A."/>
            <person name="Storesund J.E."/>
            <person name="Kallscheuer N."/>
            <person name="Luecker S."/>
            <person name="Lage O.M."/>
            <person name="Pohl T."/>
            <person name="Merkel B.J."/>
            <person name="Hornburger P."/>
            <person name="Mueller R.-W."/>
            <person name="Bruemmer F."/>
            <person name="Labrenz M."/>
            <person name="Spormann A.M."/>
            <person name="Op den Camp H."/>
            <person name="Overmann J."/>
            <person name="Amann R."/>
            <person name="Jetten M.S.M."/>
            <person name="Mascher T."/>
            <person name="Medema M.H."/>
            <person name="Devos D.P."/>
            <person name="Kaster A.-K."/>
            <person name="Ovreas L."/>
            <person name="Rohde M."/>
            <person name="Galperin M.Y."/>
            <person name="Jogler C."/>
        </authorList>
    </citation>
    <scope>NUCLEOTIDE SEQUENCE [LARGE SCALE GENOMIC DNA]</scope>
    <source>
        <strain evidence="4 9">Pan181</strain>
    </source>
</reference>
<feature type="compositionally biased region" description="Basic and acidic residues" evidence="1">
    <location>
        <begin position="117"/>
        <end position="128"/>
    </location>
</feature>
<evidence type="ECO:0000313" key="5">
    <source>
        <dbReference type="EMBL" id="QDU56622.1"/>
    </source>
</evidence>
<dbReference type="InterPro" id="IPR047650">
    <property type="entry name" value="Transpos_IS110"/>
</dbReference>
<evidence type="ECO:0000313" key="6">
    <source>
        <dbReference type="EMBL" id="QDU57610.1"/>
    </source>
</evidence>
<protein>
    <submittedName>
        <fullName evidence="4">Transposase</fullName>
    </submittedName>
</protein>
<dbReference type="Pfam" id="PF02371">
    <property type="entry name" value="Transposase_20"/>
    <property type="match status" value="1"/>
</dbReference>
<feature type="domain" description="Transposase IS116/IS110/IS902 C-terminal" evidence="3">
    <location>
        <begin position="194"/>
        <end position="277"/>
    </location>
</feature>
<dbReference type="AlphaFoldDB" id="A0A518AGM6"/>
<dbReference type="NCBIfam" id="NF033542">
    <property type="entry name" value="transpos_IS110"/>
    <property type="match status" value="1"/>
</dbReference>
<evidence type="ECO:0000313" key="9">
    <source>
        <dbReference type="Proteomes" id="UP000315750"/>
    </source>
</evidence>
<evidence type="ECO:0000259" key="2">
    <source>
        <dbReference type="Pfam" id="PF01548"/>
    </source>
</evidence>
<dbReference type="GO" id="GO:0004803">
    <property type="term" value="F:transposase activity"/>
    <property type="evidence" value="ECO:0007669"/>
    <property type="project" value="InterPro"/>
</dbReference>
<gene>
    <name evidence="4" type="ORF">Pan181_00170</name>
    <name evidence="5" type="ORF">Pan181_28320</name>
    <name evidence="6" type="ORF">Pan181_38280</name>
    <name evidence="7" type="ORF">Pan181_38520</name>
    <name evidence="8" type="ORF">Pan181_51630</name>
</gene>
<dbReference type="EMBL" id="CP036278">
    <property type="protein sequence ID" value="QDU57633.1"/>
    <property type="molecule type" value="Genomic_DNA"/>
</dbReference>
<evidence type="ECO:0000313" key="8">
    <source>
        <dbReference type="EMBL" id="QDU58922.1"/>
    </source>
</evidence>